<evidence type="ECO:0000313" key="3">
    <source>
        <dbReference type="EMBL" id="MEK0171863.1"/>
    </source>
</evidence>
<dbReference type="Proteomes" id="UP001370299">
    <property type="component" value="Unassembled WGS sequence"/>
</dbReference>
<dbReference type="PROSITE" id="PS51913">
    <property type="entry name" value="HTH_HARE"/>
    <property type="match status" value="1"/>
</dbReference>
<accession>A0ABU8YAJ9</accession>
<gene>
    <name evidence="3" type="ORF">WMN62_10310</name>
</gene>
<sequence>MTLHEAMIEVLRENGAPMTSREIADIINARELYRRKDGRALPAGQVSARARNYHQLFHRTASHIAVR</sequence>
<evidence type="ECO:0000256" key="1">
    <source>
        <dbReference type="ARBA" id="ARBA00023163"/>
    </source>
</evidence>
<evidence type="ECO:0000313" key="4">
    <source>
        <dbReference type="Proteomes" id="UP001370299"/>
    </source>
</evidence>
<dbReference type="Pfam" id="PF05066">
    <property type="entry name" value="HARE-HTH"/>
    <property type="match status" value="1"/>
</dbReference>
<keyword evidence="4" id="KW-1185">Reference proteome</keyword>
<dbReference type="RefSeq" id="WP_340197151.1">
    <property type="nucleotide sequence ID" value="NZ_JBBKAP010000057.1"/>
</dbReference>
<evidence type="ECO:0000259" key="2">
    <source>
        <dbReference type="PROSITE" id="PS51913"/>
    </source>
</evidence>
<keyword evidence="1" id="KW-0804">Transcription</keyword>
<dbReference type="EMBL" id="JBBLYY010000051">
    <property type="protein sequence ID" value="MEK0171863.1"/>
    <property type="molecule type" value="Genomic_DNA"/>
</dbReference>
<dbReference type="InterPro" id="IPR007759">
    <property type="entry name" value="Asxl_HARE-HTH"/>
</dbReference>
<organism evidence="3 4">
    <name type="scientific">Curtobacterium citreum</name>
    <dbReference type="NCBI Taxonomy" id="2036"/>
    <lineage>
        <taxon>Bacteria</taxon>
        <taxon>Bacillati</taxon>
        <taxon>Actinomycetota</taxon>
        <taxon>Actinomycetes</taxon>
        <taxon>Micrococcales</taxon>
        <taxon>Microbacteriaceae</taxon>
        <taxon>Curtobacterium</taxon>
    </lineage>
</organism>
<comment type="caution">
    <text evidence="3">The sequence shown here is derived from an EMBL/GenBank/DDBJ whole genome shotgun (WGS) entry which is preliminary data.</text>
</comment>
<reference evidence="3 4" key="1">
    <citation type="submission" date="2024-03" db="EMBL/GenBank/DDBJ databases">
        <title>Whole genomes of four grape xylem sap localized bacterial endophytes.</title>
        <authorList>
            <person name="Kumar G."/>
            <person name="Savka M.A."/>
        </authorList>
    </citation>
    <scope>NUCLEOTIDE SEQUENCE [LARGE SCALE GENOMIC DNA]</scope>
    <source>
        <strain evidence="3 4">RIT_GXS8</strain>
    </source>
</reference>
<protein>
    <submittedName>
        <fullName evidence="3">HTH domain-containing protein</fullName>
    </submittedName>
</protein>
<feature type="domain" description="HTH HARE-type" evidence="2">
    <location>
        <begin position="1"/>
        <end position="67"/>
    </location>
</feature>
<name>A0ABU8YAJ9_9MICO</name>
<proteinExistence type="predicted"/>